<keyword evidence="2" id="KW-0808">Transferase</keyword>
<name>A0ABS3G0B2_9FLAO</name>
<dbReference type="Proteomes" id="UP000664044">
    <property type="component" value="Unassembled WGS sequence"/>
</dbReference>
<dbReference type="Pfam" id="PF04230">
    <property type="entry name" value="PS_pyruv_trans"/>
    <property type="match status" value="1"/>
</dbReference>
<dbReference type="EMBL" id="JAFLNL010000001">
    <property type="protein sequence ID" value="MBO0352829.1"/>
    <property type="molecule type" value="Genomic_DNA"/>
</dbReference>
<protein>
    <submittedName>
        <fullName evidence="2">Polysaccharide pyruvyl transferase family protein</fullName>
    </submittedName>
</protein>
<evidence type="ECO:0000313" key="3">
    <source>
        <dbReference type="Proteomes" id="UP000664044"/>
    </source>
</evidence>
<accession>A0ABS3G0B2</accession>
<organism evidence="2 3">
    <name type="scientific">Flagellimonas aurea</name>
    <dbReference type="NCBI Taxonomy" id="2915619"/>
    <lineage>
        <taxon>Bacteria</taxon>
        <taxon>Pseudomonadati</taxon>
        <taxon>Bacteroidota</taxon>
        <taxon>Flavobacteriia</taxon>
        <taxon>Flavobacteriales</taxon>
        <taxon>Flavobacteriaceae</taxon>
        <taxon>Flagellimonas</taxon>
    </lineage>
</organism>
<sequence length="355" mass="41547">MKKSLRVGILTFHYSNNNFGALLQTYAILNAVKELGLDVKIIDFKPKTSNGLKQQLFDLIRFLLGYNFTRFRNKYIDILPIGSDISDLNKELDTFIVGSDQVWRYREQHDNLRRYFFDFVNRQNKKVSYAASFGLDEWEGNEEITNEIGNLVQRFDHISVREASGVKICNDIFNAEAELVLDSTLLLDKSHYENIVKREIKAKKGKNNLLSYMLLDDSKENKLFFKAFAKKNNLKFKKIKGLKISNKYDFWLFNSVAKWLYYIGKSEIVVTDSFHCTVFSIIFNKKFIVLSNPNRGITRIENLLGLINRKDRLFHNLKDIDEKVLQDDFDYEKIDQIMQDERTSSLGFLKKCLLG</sequence>
<dbReference type="GO" id="GO:0016740">
    <property type="term" value="F:transferase activity"/>
    <property type="evidence" value="ECO:0007669"/>
    <property type="project" value="UniProtKB-KW"/>
</dbReference>
<dbReference type="InterPro" id="IPR007345">
    <property type="entry name" value="Polysacch_pyruvyl_Trfase"/>
</dbReference>
<gene>
    <name evidence="2" type="ORF">J0656_02295</name>
</gene>
<keyword evidence="3" id="KW-1185">Reference proteome</keyword>
<dbReference type="RefSeq" id="WP_207031204.1">
    <property type="nucleotide sequence ID" value="NZ_JAFLNL010000001.1"/>
</dbReference>
<comment type="caution">
    <text evidence="2">The sequence shown here is derived from an EMBL/GenBank/DDBJ whole genome shotgun (WGS) entry which is preliminary data.</text>
</comment>
<feature type="domain" description="Polysaccharide pyruvyl transferase" evidence="1">
    <location>
        <begin position="18"/>
        <end position="292"/>
    </location>
</feature>
<evidence type="ECO:0000259" key="1">
    <source>
        <dbReference type="Pfam" id="PF04230"/>
    </source>
</evidence>
<reference evidence="2 3" key="1">
    <citation type="submission" date="2021-03" db="EMBL/GenBank/DDBJ databases">
        <title>Muricauda lutimaris sp. nov. and Muricauda ruestringensis sp. nov, two marine members of the Flavobacteriaceae isolated from deep sea sediments of Western Pacific.</title>
        <authorList>
            <person name="Zhao S."/>
            <person name="Liu R."/>
        </authorList>
    </citation>
    <scope>NUCLEOTIDE SEQUENCE [LARGE SCALE GENOMIC DNA]</scope>
    <source>
        <strain evidence="2 3">BC31-1-A7</strain>
    </source>
</reference>
<proteinExistence type="predicted"/>
<evidence type="ECO:0000313" key="2">
    <source>
        <dbReference type="EMBL" id="MBO0352829.1"/>
    </source>
</evidence>